<dbReference type="GO" id="GO:0016020">
    <property type="term" value="C:membrane"/>
    <property type="evidence" value="ECO:0007669"/>
    <property type="project" value="UniProtKB-SubCell"/>
</dbReference>
<evidence type="ECO:0000259" key="7">
    <source>
        <dbReference type="Pfam" id="PF00954"/>
    </source>
</evidence>
<dbReference type="AlphaFoldDB" id="A0A7J9ETG0"/>
<evidence type="ECO:0000313" key="8">
    <source>
        <dbReference type="EMBL" id="MBA0776148.1"/>
    </source>
</evidence>
<dbReference type="InterPro" id="IPR000858">
    <property type="entry name" value="S_locus_glycoprot_dom"/>
</dbReference>
<dbReference type="EMBL" id="JABEZW010000009">
    <property type="protein sequence ID" value="MBA0776148.1"/>
    <property type="molecule type" value="Genomic_DNA"/>
</dbReference>
<protein>
    <recommendedName>
        <fullName evidence="7">S-locus glycoprotein domain-containing protein</fullName>
    </recommendedName>
</protein>
<evidence type="ECO:0000256" key="5">
    <source>
        <dbReference type="ARBA" id="ARBA00023136"/>
    </source>
</evidence>
<dbReference type="GO" id="GO:0048544">
    <property type="term" value="P:recognition of pollen"/>
    <property type="evidence" value="ECO:0007669"/>
    <property type="project" value="InterPro"/>
</dbReference>
<keyword evidence="6" id="KW-1015">Disulfide bond</keyword>
<dbReference type="Proteomes" id="UP000593568">
    <property type="component" value="Unassembled WGS sequence"/>
</dbReference>
<name>A0A7J9ETG0_9ROSI</name>
<evidence type="ECO:0000256" key="2">
    <source>
        <dbReference type="ARBA" id="ARBA00022692"/>
    </source>
</evidence>
<proteinExistence type="predicted"/>
<comment type="caution">
    <text evidence="8">The sequence shown here is derived from an EMBL/GenBank/DDBJ whole genome shotgun (WGS) entry which is preliminary data.</text>
</comment>
<keyword evidence="5" id="KW-0472">Membrane</keyword>
<comment type="subcellular location">
    <subcellularLocation>
        <location evidence="1">Membrane</location>
        <topology evidence="1">Single-pass membrane protein</topology>
    </subcellularLocation>
</comment>
<feature type="domain" description="S-locus glycoprotein" evidence="7">
    <location>
        <begin position="93"/>
        <end position="165"/>
    </location>
</feature>
<accession>A0A7J9ETG0</accession>
<organism evidence="8 9">
    <name type="scientific">Gossypium trilobum</name>
    <dbReference type="NCBI Taxonomy" id="34281"/>
    <lineage>
        <taxon>Eukaryota</taxon>
        <taxon>Viridiplantae</taxon>
        <taxon>Streptophyta</taxon>
        <taxon>Embryophyta</taxon>
        <taxon>Tracheophyta</taxon>
        <taxon>Spermatophyta</taxon>
        <taxon>Magnoliopsida</taxon>
        <taxon>eudicotyledons</taxon>
        <taxon>Gunneridae</taxon>
        <taxon>Pentapetalae</taxon>
        <taxon>rosids</taxon>
        <taxon>malvids</taxon>
        <taxon>Malvales</taxon>
        <taxon>Malvaceae</taxon>
        <taxon>Malvoideae</taxon>
        <taxon>Gossypium</taxon>
    </lineage>
</organism>
<keyword evidence="2" id="KW-0812">Transmembrane</keyword>
<reference evidence="8 9" key="1">
    <citation type="journal article" date="2019" name="Genome Biol. Evol.">
        <title>Insights into the evolution of the New World diploid cottons (Gossypium, subgenus Houzingenia) based on genome sequencing.</title>
        <authorList>
            <person name="Grover C.E."/>
            <person name="Arick M.A. 2nd"/>
            <person name="Thrash A."/>
            <person name="Conover J.L."/>
            <person name="Sanders W.S."/>
            <person name="Peterson D.G."/>
            <person name="Frelichowski J.E."/>
            <person name="Scheffler J.A."/>
            <person name="Scheffler B.E."/>
            <person name="Wendel J.F."/>
        </authorList>
    </citation>
    <scope>NUCLEOTIDE SEQUENCE [LARGE SCALE GENOMIC DNA]</scope>
    <source>
        <strain evidence="8">8</strain>
        <tissue evidence="8">Leaf</tissue>
    </source>
</reference>
<keyword evidence="9" id="KW-1185">Reference proteome</keyword>
<evidence type="ECO:0000256" key="3">
    <source>
        <dbReference type="ARBA" id="ARBA00022729"/>
    </source>
</evidence>
<keyword evidence="4" id="KW-1133">Transmembrane helix</keyword>
<evidence type="ECO:0000256" key="4">
    <source>
        <dbReference type="ARBA" id="ARBA00022989"/>
    </source>
</evidence>
<dbReference type="Pfam" id="PF00954">
    <property type="entry name" value="S_locus_glycop"/>
    <property type="match status" value="1"/>
</dbReference>
<evidence type="ECO:0000256" key="6">
    <source>
        <dbReference type="ARBA" id="ARBA00023157"/>
    </source>
</evidence>
<sequence length="187" mass="21189">ADWITELGSLRLKEGTRFLQERKFPSHAISLAHPIFCVSKKRFSSPIHPHPASMEGNLVYGGWESFNYPTDTILSSQIYWSNENTFIKLEANGVVTQDNGATLVSSDFNEQNKSRRLTLDDDGNLKIQSFDIKTREFTVVWLAVQEMCTVHGTCGDNAICMNDASNTDPTPHFLRLPTRIQKQHQCQ</sequence>
<evidence type="ECO:0000313" key="9">
    <source>
        <dbReference type="Proteomes" id="UP000593568"/>
    </source>
</evidence>
<dbReference type="PANTHER" id="PTHR47974">
    <property type="entry name" value="OS07G0415500 PROTEIN"/>
    <property type="match status" value="1"/>
</dbReference>
<dbReference type="PANTHER" id="PTHR47974:SF6">
    <property type="entry name" value="NON-SPECIFIC SERINE_THREONINE PROTEIN KINASE"/>
    <property type="match status" value="1"/>
</dbReference>
<keyword evidence="3" id="KW-0732">Signal</keyword>
<evidence type="ECO:0000256" key="1">
    <source>
        <dbReference type="ARBA" id="ARBA00004167"/>
    </source>
</evidence>
<gene>
    <name evidence="8" type="ORF">Gotri_011190</name>
</gene>
<feature type="non-terminal residue" evidence="8">
    <location>
        <position position="187"/>
    </location>
</feature>